<proteinExistence type="predicted"/>
<feature type="region of interest" description="Disordered" evidence="1">
    <location>
        <begin position="73"/>
        <end position="99"/>
    </location>
</feature>
<feature type="region of interest" description="Disordered" evidence="1">
    <location>
        <begin position="112"/>
        <end position="135"/>
    </location>
</feature>
<protein>
    <submittedName>
        <fullName evidence="2">Uncharacterized protein</fullName>
    </submittedName>
</protein>
<organism evidence="2">
    <name type="scientific">Arundo donax</name>
    <name type="common">Giant reed</name>
    <name type="synonym">Donax arundinaceus</name>
    <dbReference type="NCBI Taxonomy" id="35708"/>
    <lineage>
        <taxon>Eukaryota</taxon>
        <taxon>Viridiplantae</taxon>
        <taxon>Streptophyta</taxon>
        <taxon>Embryophyta</taxon>
        <taxon>Tracheophyta</taxon>
        <taxon>Spermatophyta</taxon>
        <taxon>Magnoliopsida</taxon>
        <taxon>Liliopsida</taxon>
        <taxon>Poales</taxon>
        <taxon>Poaceae</taxon>
        <taxon>PACMAD clade</taxon>
        <taxon>Arundinoideae</taxon>
        <taxon>Arundineae</taxon>
        <taxon>Arundo</taxon>
    </lineage>
</organism>
<dbReference type="AlphaFoldDB" id="A0A0A9AKU3"/>
<reference evidence="2" key="2">
    <citation type="journal article" date="2015" name="Data Brief">
        <title>Shoot transcriptome of the giant reed, Arundo donax.</title>
        <authorList>
            <person name="Barrero R.A."/>
            <person name="Guerrero F.D."/>
            <person name="Moolhuijzen P."/>
            <person name="Goolsby J.A."/>
            <person name="Tidwell J."/>
            <person name="Bellgard S.E."/>
            <person name="Bellgard M.I."/>
        </authorList>
    </citation>
    <scope>NUCLEOTIDE SEQUENCE</scope>
    <source>
        <tissue evidence="2">Shoot tissue taken approximately 20 cm above the soil surface</tissue>
    </source>
</reference>
<accession>A0A0A9AKU3</accession>
<sequence length="135" mass="14487">MMPTGCSPPWCCYRSGLRRWQLAPAASKASNHLVTMTPGCQRSASSLDPLPACSAAPSPRACPRAGLRRTSAATSLRCASTAAPPPPLDSEPPPLASMAPLRRRRLIRHLSYREPDLDRQSQRILFPPTVGDGTG</sequence>
<evidence type="ECO:0000256" key="1">
    <source>
        <dbReference type="SAM" id="MobiDB-lite"/>
    </source>
</evidence>
<name>A0A0A9AKU3_ARUDO</name>
<feature type="compositionally biased region" description="Pro residues" evidence="1">
    <location>
        <begin position="83"/>
        <end position="95"/>
    </location>
</feature>
<dbReference type="EMBL" id="GBRH01245571">
    <property type="protein sequence ID" value="JAD52324.1"/>
    <property type="molecule type" value="Transcribed_RNA"/>
</dbReference>
<reference evidence="2" key="1">
    <citation type="submission" date="2014-09" db="EMBL/GenBank/DDBJ databases">
        <authorList>
            <person name="Magalhaes I.L.F."/>
            <person name="Oliveira U."/>
            <person name="Santos F.R."/>
            <person name="Vidigal T.H.D.A."/>
            <person name="Brescovit A.D."/>
            <person name="Santos A.J."/>
        </authorList>
    </citation>
    <scope>NUCLEOTIDE SEQUENCE</scope>
    <source>
        <tissue evidence="2">Shoot tissue taken approximately 20 cm above the soil surface</tissue>
    </source>
</reference>
<feature type="compositionally biased region" description="Basic and acidic residues" evidence="1">
    <location>
        <begin position="112"/>
        <end position="121"/>
    </location>
</feature>
<evidence type="ECO:0000313" key="2">
    <source>
        <dbReference type="EMBL" id="JAD52324.1"/>
    </source>
</evidence>